<dbReference type="RefSeq" id="WP_278012496.1">
    <property type="nucleotide sequence ID" value="NZ_CP121208.1"/>
</dbReference>
<evidence type="ECO:0000313" key="2">
    <source>
        <dbReference type="EMBL" id="WFM83070.1"/>
    </source>
</evidence>
<organism evidence="2 3">
    <name type="scientific">Arcanobacterium canis</name>
    <dbReference type="NCBI Taxonomy" id="999183"/>
    <lineage>
        <taxon>Bacteria</taxon>
        <taxon>Bacillati</taxon>
        <taxon>Actinomycetota</taxon>
        <taxon>Actinomycetes</taxon>
        <taxon>Actinomycetales</taxon>
        <taxon>Actinomycetaceae</taxon>
        <taxon>Arcanobacterium</taxon>
    </lineage>
</organism>
<keyword evidence="1" id="KW-1133">Transmembrane helix</keyword>
<protein>
    <recommendedName>
        <fullName evidence="4">SAF domain-containing protein</fullName>
    </recommendedName>
</protein>
<proteinExistence type="predicted"/>
<dbReference type="Proteomes" id="UP001215216">
    <property type="component" value="Chromosome"/>
</dbReference>
<keyword evidence="1" id="KW-0812">Transmembrane</keyword>
<evidence type="ECO:0008006" key="4">
    <source>
        <dbReference type="Google" id="ProtNLM"/>
    </source>
</evidence>
<accession>A0ABY8FZS7</accession>
<feature type="transmembrane region" description="Helical" evidence="1">
    <location>
        <begin position="15"/>
        <end position="33"/>
    </location>
</feature>
<reference evidence="2 3" key="1">
    <citation type="submission" date="2023-03" db="EMBL/GenBank/DDBJ databases">
        <title>Complete genome of Arcanobacterium canis strain DSM 25104 isolated in 2010 from a canine otitis externa in Germany.</title>
        <authorList>
            <person name="Borowiak M."/>
            <person name="Kreitlow A."/>
            <person name="Malorny B."/>
            <person name="Laemmler C."/>
            <person name="Prenger-Berninghoff E."/>
            <person name="Ploetz M."/>
            <person name="Abdulmawjood A."/>
        </authorList>
    </citation>
    <scope>NUCLEOTIDE SEQUENCE [LARGE SCALE GENOMIC DNA]</scope>
    <source>
        <strain evidence="2 3">DSM 25104</strain>
    </source>
</reference>
<name>A0ABY8FZS7_9ACTO</name>
<sequence length="197" mass="20860">MASKQMRLILGDPRLFIGIVLILVGGMLGAFLLSDENLQPVLEINKPVAQGSPISDSFTVVELPLSEAQGRLPASKVSADLIATHSLAVGEIVSATDVTWGNGEPYVDIEVPLIHTPAQSARPGMQAHIWALPPKTTSGIDAKARKIGKAQIVNISRERTLHTNQSVQLRFFAGEEAAVVDALGRGDSLMIALPGGQ</sequence>
<dbReference type="EMBL" id="CP121208">
    <property type="protein sequence ID" value="WFM83070.1"/>
    <property type="molecule type" value="Genomic_DNA"/>
</dbReference>
<evidence type="ECO:0000256" key="1">
    <source>
        <dbReference type="SAM" id="Phobius"/>
    </source>
</evidence>
<evidence type="ECO:0000313" key="3">
    <source>
        <dbReference type="Proteomes" id="UP001215216"/>
    </source>
</evidence>
<keyword evidence="3" id="KW-1185">Reference proteome</keyword>
<gene>
    <name evidence="2" type="ORF">P7079_06645</name>
</gene>
<keyword evidence="1" id="KW-0472">Membrane</keyword>